<keyword evidence="1" id="KW-0812">Transmembrane</keyword>
<keyword evidence="1" id="KW-0472">Membrane</keyword>
<proteinExistence type="predicted"/>
<dbReference type="STRING" id="157838.AN964_08730"/>
<evidence type="ECO:0000313" key="2">
    <source>
        <dbReference type="EMBL" id="KQL53571.1"/>
    </source>
</evidence>
<evidence type="ECO:0008006" key="4">
    <source>
        <dbReference type="Google" id="ProtNLM"/>
    </source>
</evidence>
<dbReference type="OrthoDB" id="2691442at2"/>
<accession>A0A0Q3WWE3</accession>
<dbReference type="RefSeq" id="WP_055739306.1">
    <property type="nucleotide sequence ID" value="NZ_JAAIWL010000011.1"/>
</dbReference>
<dbReference type="PATRIC" id="fig|157838.3.peg.1914"/>
<feature type="transmembrane region" description="Helical" evidence="1">
    <location>
        <begin position="128"/>
        <end position="149"/>
    </location>
</feature>
<dbReference type="AlphaFoldDB" id="A0A0Q3WWE3"/>
<keyword evidence="3" id="KW-1185">Reference proteome</keyword>
<dbReference type="EMBL" id="LJJC01000004">
    <property type="protein sequence ID" value="KQL53571.1"/>
    <property type="molecule type" value="Genomic_DNA"/>
</dbReference>
<dbReference type="InterPro" id="IPR024563">
    <property type="entry name" value="YqhR"/>
</dbReference>
<evidence type="ECO:0000313" key="3">
    <source>
        <dbReference type="Proteomes" id="UP000051888"/>
    </source>
</evidence>
<keyword evidence="1" id="KW-1133">Transmembrane helix</keyword>
<name>A0A0Q3WWE3_9BACI</name>
<reference evidence="2 3" key="1">
    <citation type="submission" date="2015-09" db="EMBL/GenBank/DDBJ databases">
        <title>Genome sequencing project for genomic taxonomy and phylogenomics of Bacillus-like bacteria.</title>
        <authorList>
            <person name="Liu B."/>
            <person name="Wang J."/>
            <person name="Zhu Y."/>
            <person name="Liu G."/>
            <person name="Chen Q."/>
            <person name="Chen Z."/>
            <person name="Lan J."/>
            <person name="Che J."/>
            <person name="Ge C."/>
            <person name="Shi H."/>
            <person name="Pan Z."/>
            <person name="Liu X."/>
        </authorList>
    </citation>
    <scope>NUCLEOTIDE SEQUENCE [LARGE SCALE GENOMIC DNA]</scope>
    <source>
        <strain evidence="2 3">LMG 18435</strain>
    </source>
</reference>
<dbReference type="Pfam" id="PF11085">
    <property type="entry name" value="YqhR"/>
    <property type="match status" value="1"/>
</dbReference>
<comment type="caution">
    <text evidence="2">The sequence shown here is derived from an EMBL/GenBank/DDBJ whole genome shotgun (WGS) entry which is preliminary data.</text>
</comment>
<organism evidence="2 3">
    <name type="scientific">Heyndrickxia shackletonii</name>
    <dbReference type="NCBI Taxonomy" id="157838"/>
    <lineage>
        <taxon>Bacteria</taxon>
        <taxon>Bacillati</taxon>
        <taxon>Bacillota</taxon>
        <taxon>Bacilli</taxon>
        <taxon>Bacillales</taxon>
        <taxon>Bacillaceae</taxon>
        <taxon>Heyndrickxia</taxon>
    </lineage>
</organism>
<feature type="transmembrane region" description="Helical" evidence="1">
    <location>
        <begin position="64"/>
        <end position="88"/>
    </location>
</feature>
<feature type="transmembrane region" description="Helical" evidence="1">
    <location>
        <begin position="95"/>
        <end position="116"/>
    </location>
</feature>
<feature type="transmembrane region" description="Helical" evidence="1">
    <location>
        <begin position="20"/>
        <end position="44"/>
    </location>
</feature>
<gene>
    <name evidence="2" type="ORF">AN964_08730</name>
</gene>
<evidence type="ECO:0000256" key="1">
    <source>
        <dbReference type="SAM" id="Phobius"/>
    </source>
</evidence>
<protein>
    <recommendedName>
        <fullName evidence="4">Membrane protein YqhR</fullName>
    </recommendedName>
</protein>
<dbReference type="Proteomes" id="UP000051888">
    <property type="component" value="Unassembled WGS sequence"/>
</dbReference>
<sequence>MDSKHEEAGFNEAGSFAKMVFITGFFGGLLWSAVGYFTYYLNFIKVEPNIILEPFTVGSWRESWIGIVSSIIAYGIISIPVSFIYYAILKKFKTIWVGAIYGIVLFLIVFIILNPIFPGMKPFLKLDLNTIITCACLYILYGVFIGYSISYEQNERTHYQDKNKEKNKDMKS</sequence>